<dbReference type="STRING" id="109280.ENSHCOP00000010300"/>
<feature type="domain" description="C2H2-type" evidence="2">
    <location>
        <begin position="118"/>
        <end position="138"/>
    </location>
</feature>
<accession>A0A3Q2XZ59</accession>
<organism evidence="3 4">
    <name type="scientific">Hippocampus comes</name>
    <name type="common">Tiger tail seahorse</name>
    <dbReference type="NCBI Taxonomy" id="109280"/>
    <lineage>
        <taxon>Eukaryota</taxon>
        <taxon>Metazoa</taxon>
        <taxon>Chordata</taxon>
        <taxon>Craniata</taxon>
        <taxon>Vertebrata</taxon>
        <taxon>Euteleostomi</taxon>
        <taxon>Actinopterygii</taxon>
        <taxon>Neopterygii</taxon>
        <taxon>Teleostei</taxon>
        <taxon>Neoteleostei</taxon>
        <taxon>Acanthomorphata</taxon>
        <taxon>Syngnathiaria</taxon>
        <taxon>Syngnathiformes</taxon>
        <taxon>Syngnathoidei</taxon>
        <taxon>Syngnathidae</taxon>
        <taxon>Hippocampus</taxon>
    </lineage>
</organism>
<feature type="compositionally biased region" description="Basic residues" evidence="1">
    <location>
        <begin position="220"/>
        <end position="235"/>
    </location>
</feature>
<dbReference type="GO" id="GO:0000492">
    <property type="term" value="P:box C/D snoRNP assembly"/>
    <property type="evidence" value="ECO:0007669"/>
    <property type="project" value="TreeGrafter"/>
</dbReference>
<dbReference type="PANTHER" id="PTHR13309">
    <property type="entry name" value="NUCLEAR FRAGILE X MENTAL RETARDATION PROTEIN INTERACTING PROTEIN 1"/>
    <property type="match status" value="1"/>
</dbReference>
<dbReference type="InterPro" id="IPR039136">
    <property type="entry name" value="NUFIP1-like"/>
</dbReference>
<feature type="region of interest" description="Disordered" evidence="1">
    <location>
        <begin position="337"/>
        <end position="390"/>
    </location>
</feature>
<dbReference type="Pfam" id="PF10453">
    <property type="entry name" value="NUFIP1"/>
    <property type="match status" value="1"/>
</dbReference>
<proteinExistence type="predicted"/>
<dbReference type="KEGG" id="hcq:109507805"/>
<dbReference type="InterPro" id="IPR013087">
    <property type="entry name" value="Znf_C2H2_type"/>
</dbReference>
<dbReference type="RefSeq" id="XP_019713026.1">
    <property type="nucleotide sequence ID" value="XM_019857467.1"/>
</dbReference>
<evidence type="ECO:0000256" key="1">
    <source>
        <dbReference type="SAM" id="MobiDB-lite"/>
    </source>
</evidence>
<feature type="region of interest" description="Disordered" evidence="1">
    <location>
        <begin position="1"/>
        <end position="35"/>
    </location>
</feature>
<dbReference type="InterPro" id="IPR019496">
    <property type="entry name" value="NUFIP1_cons_dom"/>
</dbReference>
<keyword evidence="4" id="KW-1185">Reference proteome</keyword>
<dbReference type="GO" id="GO:0003723">
    <property type="term" value="F:RNA binding"/>
    <property type="evidence" value="ECO:0007669"/>
    <property type="project" value="InterPro"/>
</dbReference>
<feature type="compositionally biased region" description="Low complexity" evidence="1">
    <location>
        <begin position="23"/>
        <end position="33"/>
    </location>
</feature>
<dbReference type="PANTHER" id="PTHR13309:SF0">
    <property type="entry name" value="FMR1-INTERACTING PROTEIN NUFIP1"/>
    <property type="match status" value="1"/>
</dbReference>
<feature type="compositionally biased region" description="Polar residues" evidence="1">
    <location>
        <begin position="350"/>
        <end position="374"/>
    </location>
</feature>
<dbReference type="AlphaFoldDB" id="A0A3Q2XZ59"/>
<evidence type="ECO:0000259" key="2">
    <source>
        <dbReference type="PROSITE" id="PS00028"/>
    </source>
</evidence>
<sequence length="632" mass="69718">MDNLGSYPPPNFDCPPPNTIQLSRSQPPSSRSSFHASMWTWNESPTEPQPNWAYGSQANCNYRPASGAASHSTNYGSQYSYGREWYHAGQQNWSNYRPAANRGKKRQNKKDPDFLHFCDTCDRGFKNQEKYGEHVAQHVKCSVPDCSFLAHEKIVSIHWKNTHAPGMKRIKLDTAEEIAKWREERRKNYPTLQNIEKKRKLMQEREKTGAVLETAQFGRMRGRGRRGRGHQRFHGPRPQGVHPSDAGAGAGRPPPLNQPGQNGDPLGALAKSDIESDKDDVDADSMATGPIVAPKQMSAALGSLVANYGSMSESETDEAAQDSTIQRAKKLLQENQDLLDQNNGPVMDAKTSTQDRQASNGSCPWSASNTSNNKQRGQGRRGGRRGRRTYQDMPQKRRATLLEMLLAPDIRHERNVLLQCVRYVVRNDFFGLESKTQLQLGIERTQAAGSSDQEVRNGCRTSSDSLFGRKRCSVEGGTSTPEAAIKPKRPKEENMDIGPANGTVKTTVDHCLTQNSLDRGPLGDQAGSGQLDDKALLGSSDNQSGTASDQARCGLSCPGAACQPPADEGVEADHLSTQKSNNALVDSIANTEQNVEDKEEPATTYHLHDSVAPCESKSTNNIYDDEIWEMSH</sequence>
<feature type="compositionally biased region" description="Basic residues" evidence="1">
    <location>
        <begin position="377"/>
        <end position="388"/>
    </location>
</feature>
<dbReference type="Ensembl" id="ENSHCOT00000016673.1">
    <property type="protein sequence ID" value="ENSHCOP00000010300.1"/>
    <property type="gene ID" value="ENSHCOG00000012873.1"/>
</dbReference>
<dbReference type="GO" id="GO:0005634">
    <property type="term" value="C:nucleus"/>
    <property type="evidence" value="ECO:0007669"/>
    <property type="project" value="TreeGrafter"/>
</dbReference>
<feature type="compositionally biased region" description="Polar residues" evidence="1">
    <location>
        <begin position="539"/>
        <end position="549"/>
    </location>
</feature>
<name>A0A3Q2XZ59_HIPCM</name>
<dbReference type="GeneTree" id="ENSGT00390000003758"/>
<feature type="region of interest" description="Disordered" evidence="1">
    <location>
        <begin position="214"/>
        <end position="270"/>
    </location>
</feature>
<dbReference type="CTD" id="26747"/>
<dbReference type="GeneID" id="109507805"/>
<dbReference type="PROSITE" id="PS00028">
    <property type="entry name" value="ZINC_FINGER_C2H2_1"/>
    <property type="match status" value="1"/>
</dbReference>
<protein>
    <submittedName>
        <fullName evidence="3">Nuclear FMR1 interacting protein 1</fullName>
    </submittedName>
</protein>
<evidence type="ECO:0000313" key="3">
    <source>
        <dbReference type="Ensembl" id="ENSHCOP00000010300.1"/>
    </source>
</evidence>
<reference evidence="3" key="2">
    <citation type="submission" date="2025-09" db="UniProtKB">
        <authorList>
            <consortium name="Ensembl"/>
        </authorList>
    </citation>
    <scope>IDENTIFICATION</scope>
</reference>
<feature type="compositionally biased region" description="Pro residues" evidence="1">
    <location>
        <begin position="7"/>
        <end position="18"/>
    </location>
</feature>
<reference evidence="3" key="1">
    <citation type="submission" date="2025-08" db="UniProtKB">
        <authorList>
            <consortium name="Ensembl"/>
        </authorList>
    </citation>
    <scope>IDENTIFICATION</scope>
</reference>
<feature type="region of interest" description="Disordered" evidence="1">
    <location>
        <begin position="514"/>
        <end position="550"/>
    </location>
</feature>
<evidence type="ECO:0000313" key="4">
    <source>
        <dbReference type="Proteomes" id="UP000264820"/>
    </source>
</evidence>
<dbReference type="Proteomes" id="UP000264820">
    <property type="component" value="Unplaced"/>
</dbReference>
<dbReference type="OrthoDB" id="273070at2759"/>